<dbReference type="Gene3D" id="3.90.79.10">
    <property type="entry name" value="Nucleoside Triphosphate Pyrophosphohydrolase"/>
    <property type="match status" value="1"/>
</dbReference>
<proteinExistence type="inferred from homology"/>
<accession>A0A317JQ42</accession>
<comment type="catalytic activity">
    <reaction evidence="10">
        <text>8-oxo-dGTP + H2O = 8-oxo-dGMP + diphosphate + H(+)</text>
        <dbReference type="Rhea" id="RHEA:31575"/>
        <dbReference type="ChEBI" id="CHEBI:15377"/>
        <dbReference type="ChEBI" id="CHEBI:15378"/>
        <dbReference type="ChEBI" id="CHEBI:33019"/>
        <dbReference type="ChEBI" id="CHEBI:63224"/>
        <dbReference type="ChEBI" id="CHEBI:77896"/>
        <dbReference type="EC" id="3.6.1.55"/>
    </reaction>
</comment>
<dbReference type="GO" id="GO:0044715">
    <property type="term" value="F:8-oxo-dGDP phosphatase activity"/>
    <property type="evidence" value="ECO:0007669"/>
    <property type="project" value="TreeGrafter"/>
</dbReference>
<evidence type="ECO:0000256" key="1">
    <source>
        <dbReference type="ARBA" id="ARBA00001946"/>
    </source>
</evidence>
<dbReference type="EMBL" id="PSRQ01000058">
    <property type="protein sequence ID" value="PWU22717.1"/>
    <property type="molecule type" value="Genomic_DNA"/>
</dbReference>
<organism evidence="14 15">
    <name type="scientific">Candidatus Cerribacteria bacterium 'Amazon FNV 2010 28 9'</name>
    <dbReference type="NCBI Taxonomy" id="2081795"/>
    <lineage>
        <taxon>Bacteria</taxon>
        <taxon>Candidatus Cerribacteria</taxon>
    </lineage>
</organism>
<name>A0A317JQ42_9BACT</name>
<dbReference type="GO" id="GO:0006281">
    <property type="term" value="P:DNA repair"/>
    <property type="evidence" value="ECO:0007669"/>
    <property type="project" value="UniProtKB-KW"/>
</dbReference>
<dbReference type="GO" id="GO:0035539">
    <property type="term" value="F:8-oxo-7,8-dihydrodeoxyguanosine triphosphate pyrophosphatase activity"/>
    <property type="evidence" value="ECO:0007669"/>
    <property type="project" value="UniProtKB-EC"/>
</dbReference>
<keyword evidence="3" id="KW-0515">Mutator protein</keyword>
<dbReference type="InterPro" id="IPR047127">
    <property type="entry name" value="MutT-like"/>
</dbReference>
<gene>
    <name evidence="14" type="ORF">C5B42_05315</name>
</gene>
<comment type="cofactor">
    <cofactor evidence="1">
        <name>Mg(2+)</name>
        <dbReference type="ChEBI" id="CHEBI:18420"/>
    </cofactor>
</comment>
<keyword evidence="4" id="KW-0235">DNA replication</keyword>
<keyword evidence="8" id="KW-0460">Magnesium</keyword>
<evidence type="ECO:0000256" key="2">
    <source>
        <dbReference type="ARBA" id="ARBA00005582"/>
    </source>
</evidence>
<evidence type="ECO:0000313" key="15">
    <source>
        <dbReference type="Proteomes" id="UP000246104"/>
    </source>
</evidence>
<evidence type="ECO:0000256" key="5">
    <source>
        <dbReference type="ARBA" id="ARBA00022723"/>
    </source>
</evidence>
<evidence type="ECO:0000256" key="8">
    <source>
        <dbReference type="ARBA" id="ARBA00022842"/>
    </source>
</evidence>
<keyword evidence="7 12" id="KW-0378">Hydrolase</keyword>
<evidence type="ECO:0000256" key="11">
    <source>
        <dbReference type="ARBA" id="ARBA00038905"/>
    </source>
</evidence>
<dbReference type="GO" id="GO:0006260">
    <property type="term" value="P:DNA replication"/>
    <property type="evidence" value="ECO:0007669"/>
    <property type="project" value="UniProtKB-KW"/>
</dbReference>
<dbReference type="SUPFAM" id="SSF55811">
    <property type="entry name" value="Nudix"/>
    <property type="match status" value="1"/>
</dbReference>
<dbReference type="InterPro" id="IPR020476">
    <property type="entry name" value="Nudix_hydrolase"/>
</dbReference>
<dbReference type="GO" id="GO:0044716">
    <property type="term" value="F:8-oxo-GDP phosphatase activity"/>
    <property type="evidence" value="ECO:0007669"/>
    <property type="project" value="TreeGrafter"/>
</dbReference>
<evidence type="ECO:0000256" key="12">
    <source>
        <dbReference type="RuleBase" id="RU003476"/>
    </source>
</evidence>
<evidence type="ECO:0000256" key="3">
    <source>
        <dbReference type="ARBA" id="ARBA00022457"/>
    </source>
</evidence>
<dbReference type="AlphaFoldDB" id="A0A317JQ42"/>
<comment type="similarity">
    <text evidence="2 12">Belongs to the Nudix hydrolase family.</text>
</comment>
<dbReference type="PANTHER" id="PTHR47707">
    <property type="entry name" value="8-OXO-DGTP DIPHOSPHATASE"/>
    <property type="match status" value="1"/>
</dbReference>
<dbReference type="InterPro" id="IPR000086">
    <property type="entry name" value="NUDIX_hydrolase_dom"/>
</dbReference>
<evidence type="ECO:0000313" key="14">
    <source>
        <dbReference type="EMBL" id="PWU22717.1"/>
    </source>
</evidence>
<evidence type="ECO:0000256" key="7">
    <source>
        <dbReference type="ARBA" id="ARBA00022801"/>
    </source>
</evidence>
<protein>
    <recommendedName>
        <fullName evidence="11">8-oxo-dGTP diphosphatase</fullName>
        <ecNumber evidence="11">3.6.1.55</ecNumber>
    </recommendedName>
</protein>
<reference evidence="14 15" key="1">
    <citation type="submission" date="2018-02" db="EMBL/GenBank/DDBJ databases">
        <title>Genomic Reconstructions from Amazon Rainforest and Pasture Soil Reveal Novel Insights into the Physiology of Candidate Phyla in Tropical Sites.</title>
        <authorList>
            <person name="Kroeger M.E."/>
            <person name="Delmont T."/>
            <person name="Eren A.M."/>
            <person name="Guo J."/>
            <person name="Meyer K.M."/>
            <person name="Khan K."/>
            <person name="Rodrigues J.L.M."/>
            <person name="Bohannan B.J.M."/>
            <person name="Tringe S."/>
            <person name="Borges C.D."/>
            <person name="Tiedje J."/>
            <person name="Tsai S.M."/>
            <person name="Nusslein K."/>
        </authorList>
    </citation>
    <scope>NUCLEOTIDE SEQUENCE [LARGE SCALE GENOMIC DNA]</scope>
    <source>
        <strain evidence="14">Amazon FNV 2010 28 9</strain>
    </source>
</reference>
<keyword evidence="5" id="KW-0479">Metal-binding</keyword>
<feature type="domain" description="Nudix hydrolase" evidence="13">
    <location>
        <begin position="5"/>
        <end position="150"/>
    </location>
</feature>
<dbReference type="Pfam" id="PF00293">
    <property type="entry name" value="NUDIX"/>
    <property type="match status" value="1"/>
</dbReference>
<dbReference type="PANTHER" id="PTHR47707:SF1">
    <property type="entry name" value="NUDIX HYDROLASE FAMILY PROTEIN"/>
    <property type="match status" value="1"/>
</dbReference>
<sequence>MLRTIHRTIVSALIFSQDGKLLMGMKDPQKGGVYADCWHIPGGGIEEGEDEVSALQREIREEVGIDITNQKVRLVDDEGKGESEKTLSNGEKVLCKMDFHVYRVDLNQYVDEINTQLGDDLVKIEWVDVSRLENYKLTPPSQRLFEKLHLI</sequence>
<dbReference type="GO" id="GO:0046872">
    <property type="term" value="F:metal ion binding"/>
    <property type="evidence" value="ECO:0007669"/>
    <property type="project" value="UniProtKB-KW"/>
</dbReference>
<evidence type="ECO:0000256" key="9">
    <source>
        <dbReference type="ARBA" id="ARBA00023204"/>
    </source>
</evidence>
<evidence type="ECO:0000256" key="10">
    <source>
        <dbReference type="ARBA" id="ARBA00035861"/>
    </source>
</evidence>
<dbReference type="InterPro" id="IPR015797">
    <property type="entry name" value="NUDIX_hydrolase-like_dom_sf"/>
</dbReference>
<dbReference type="InterPro" id="IPR020084">
    <property type="entry name" value="NUDIX_hydrolase_CS"/>
</dbReference>
<dbReference type="GO" id="GO:0008413">
    <property type="term" value="F:8-oxo-7,8-dihydroguanosine triphosphate pyrophosphatase activity"/>
    <property type="evidence" value="ECO:0007669"/>
    <property type="project" value="TreeGrafter"/>
</dbReference>
<evidence type="ECO:0000259" key="13">
    <source>
        <dbReference type="PROSITE" id="PS51462"/>
    </source>
</evidence>
<comment type="caution">
    <text evidence="14">The sequence shown here is derived from an EMBL/GenBank/DDBJ whole genome shotgun (WGS) entry which is preliminary data.</text>
</comment>
<dbReference type="PROSITE" id="PS51462">
    <property type="entry name" value="NUDIX"/>
    <property type="match status" value="1"/>
</dbReference>
<evidence type="ECO:0000256" key="4">
    <source>
        <dbReference type="ARBA" id="ARBA00022705"/>
    </source>
</evidence>
<evidence type="ECO:0000256" key="6">
    <source>
        <dbReference type="ARBA" id="ARBA00022763"/>
    </source>
</evidence>
<keyword evidence="9" id="KW-0234">DNA repair</keyword>
<dbReference type="Proteomes" id="UP000246104">
    <property type="component" value="Unassembled WGS sequence"/>
</dbReference>
<keyword evidence="6" id="KW-0227">DNA damage</keyword>
<dbReference type="PROSITE" id="PS00893">
    <property type="entry name" value="NUDIX_BOX"/>
    <property type="match status" value="1"/>
</dbReference>
<dbReference type="EC" id="3.6.1.55" evidence="11"/>
<dbReference type="PRINTS" id="PR00502">
    <property type="entry name" value="NUDIXFAMILY"/>
</dbReference>